<dbReference type="SMART" id="SM00225">
    <property type="entry name" value="BTB"/>
    <property type="match status" value="1"/>
</dbReference>
<accession>A0A8S4DCK2</accession>
<dbReference type="PANTHER" id="PTHR46306:SF1">
    <property type="entry name" value="BTB_POZ DOMAIN-CONTAINING PROTEIN 9"/>
    <property type="match status" value="1"/>
</dbReference>
<dbReference type="InterPro" id="IPR011333">
    <property type="entry name" value="SKP1/BTB/POZ_sf"/>
</dbReference>
<sequence length="143" mass="15736">MSSQHQYMSATSSGAGSSSRVGEIEHISHLSENIGSLCLSAEYSDVTLVVEGVRIPAHKVILAASSDYFRALLYGGMREASQAEVELQAPLQAFKALLRYVYSGHMGLSVLREETVLDMLGLPHQFNFQKILFTLVLYLARDL</sequence>
<dbReference type="GO" id="GO:0005737">
    <property type="term" value="C:cytoplasm"/>
    <property type="evidence" value="ECO:0007669"/>
    <property type="project" value="TreeGrafter"/>
</dbReference>
<dbReference type="PANTHER" id="PTHR46306">
    <property type="entry name" value="BTB/POZ DOMAIN-CONTAINING PROTEIN 9"/>
    <property type="match status" value="1"/>
</dbReference>
<keyword evidence="3" id="KW-1185">Reference proteome</keyword>
<proteinExistence type="predicted"/>
<feature type="domain" description="BTB" evidence="1">
    <location>
        <begin position="44"/>
        <end position="110"/>
    </location>
</feature>
<reference evidence="2" key="1">
    <citation type="submission" date="2020-11" db="EMBL/GenBank/DDBJ databases">
        <authorList>
            <person name="Whiteford S."/>
        </authorList>
    </citation>
    <scope>NUCLEOTIDE SEQUENCE</scope>
</reference>
<evidence type="ECO:0000313" key="3">
    <source>
        <dbReference type="Proteomes" id="UP000653454"/>
    </source>
</evidence>
<dbReference type="InterPro" id="IPR000210">
    <property type="entry name" value="BTB/POZ_dom"/>
</dbReference>
<name>A0A8S4DCK2_PLUXY</name>
<evidence type="ECO:0000259" key="1">
    <source>
        <dbReference type="PROSITE" id="PS50097"/>
    </source>
</evidence>
<dbReference type="AlphaFoldDB" id="A0A8S4DCK2"/>
<dbReference type="InterPro" id="IPR052407">
    <property type="entry name" value="BTB_POZ_domain_cont_9"/>
</dbReference>
<dbReference type="Pfam" id="PF00651">
    <property type="entry name" value="BTB"/>
    <property type="match status" value="1"/>
</dbReference>
<gene>
    <name evidence="2" type="ORF">PLXY2_LOCUS1545</name>
</gene>
<evidence type="ECO:0000313" key="2">
    <source>
        <dbReference type="EMBL" id="CAG9095414.1"/>
    </source>
</evidence>
<organism evidence="2 3">
    <name type="scientific">Plutella xylostella</name>
    <name type="common">Diamondback moth</name>
    <name type="synonym">Plutella maculipennis</name>
    <dbReference type="NCBI Taxonomy" id="51655"/>
    <lineage>
        <taxon>Eukaryota</taxon>
        <taxon>Metazoa</taxon>
        <taxon>Ecdysozoa</taxon>
        <taxon>Arthropoda</taxon>
        <taxon>Hexapoda</taxon>
        <taxon>Insecta</taxon>
        <taxon>Pterygota</taxon>
        <taxon>Neoptera</taxon>
        <taxon>Endopterygota</taxon>
        <taxon>Lepidoptera</taxon>
        <taxon>Glossata</taxon>
        <taxon>Ditrysia</taxon>
        <taxon>Yponomeutoidea</taxon>
        <taxon>Plutellidae</taxon>
        <taxon>Plutella</taxon>
    </lineage>
</organism>
<dbReference type="GO" id="GO:0048512">
    <property type="term" value="P:circadian behavior"/>
    <property type="evidence" value="ECO:0007669"/>
    <property type="project" value="TreeGrafter"/>
</dbReference>
<dbReference type="Gene3D" id="3.30.710.10">
    <property type="entry name" value="Potassium Channel Kv1.1, Chain A"/>
    <property type="match status" value="1"/>
</dbReference>
<dbReference type="GO" id="GO:0050804">
    <property type="term" value="P:modulation of chemical synaptic transmission"/>
    <property type="evidence" value="ECO:0007669"/>
    <property type="project" value="TreeGrafter"/>
</dbReference>
<protein>
    <submittedName>
        <fullName evidence="2">(diamondback moth) hypothetical protein</fullName>
    </submittedName>
</protein>
<dbReference type="Proteomes" id="UP000653454">
    <property type="component" value="Unassembled WGS sequence"/>
</dbReference>
<comment type="caution">
    <text evidence="2">The sequence shown here is derived from an EMBL/GenBank/DDBJ whole genome shotgun (WGS) entry which is preliminary data.</text>
</comment>
<dbReference type="GO" id="GO:0008344">
    <property type="term" value="P:adult locomotory behavior"/>
    <property type="evidence" value="ECO:0007669"/>
    <property type="project" value="TreeGrafter"/>
</dbReference>
<dbReference type="SUPFAM" id="SSF54695">
    <property type="entry name" value="POZ domain"/>
    <property type="match status" value="1"/>
</dbReference>
<dbReference type="EMBL" id="CAJHNJ030000004">
    <property type="protein sequence ID" value="CAG9095414.1"/>
    <property type="molecule type" value="Genomic_DNA"/>
</dbReference>
<dbReference type="PROSITE" id="PS50097">
    <property type="entry name" value="BTB"/>
    <property type="match status" value="1"/>
</dbReference>